<dbReference type="InterPro" id="IPR052192">
    <property type="entry name" value="Insect_Ionotropic_Sensory_Rcpt"/>
</dbReference>
<gene>
    <name evidence="11" type="ORF">CHIRRI_LOCUS14537</name>
</gene>
<evidence type="ECO:0000256" key="10">
    <source>
        <dbReference type="SAM" id="SignalP"/>
    </source>
</evidence>
<feature type="chain" id="PRO_5040125943" description="Ionotropic receptor" evidence="10">
    <location>
        <begin position="22"/>
        <end position="716"/>
    </location>
</feature>
<evidence type="ECO:0000256" key="4">
    <source>
        <dbReference type="ARBA" id="ARBA00022989"/>
    </source>
</evidence>
<evidence type="ECO:0000256" key="2">
    <source>
        <dbReference type="ARBA" id="ARBA00022475"/>
    </source>
</evidence>
<feature type="region of interest" description="Disordered" evidence="8">
    <location>
        <begin position="692"/>
        <end position="716"/>
    </location>
</feature>
<feature type="signal peptide" evidence="10">
    <location>
        <begin position="1"/>
        <end position="21"/>
    </location>
</feature>
<evidence type="ECO:0000256" key="5">
    <source>
        <dbReference type="ARBA" id="ARBA00023136"/>
    </source>
</evidence>
<evidence type="ECO:0008006" key="13">
    <source>
        <dbReference type="Google" id="ProtNLM"/>
    </source>
</evidence>
<dbReference type="Proteomes" id="UP001153620">
    <property type="component" value="Chromosome 4"/>
</dbReference>
<dbReference type="GO" id="GO:0005886">
    <property type="term" value="C:plasma membrane"/>
    <property type="evidence" value="ECO:0007669"/>
    <property type="project" value="UniProtKB-SubCell"/>
</dbReference>
<dbReference type="Gene3D" id="1.10.287.70">
    <property type="match status" value="1"/>
</dbReference>
<name>A0A9N9WZ33_9DIPT</name>
<comment type="subcellular location">
    <subcellularLocation>
        <location evidence="1">Cell membrane</location>
        <topology evidence="1">Multi-pass membrane protein</topology>
    </subcellularLocation>
</comment>
<protein>
    <recommendedName>
        <fullName evidence="13">Ionotropic receptor</fullName>
    </recommendedName>
</protein>
<evidence type="ECO:0000256" key="8">
    <source>
        <dbReference type="SAM" id="MobiDB-lite"/>
    </source>
</evidence>
<reference evidence="11" key="2">
    <citation type="submission" date="2022-10" db="EMBL/GenBank/DDBJ databases">
        <authorList>
            <consortium name="ENA_rothamsted_submissions"/>
            <consortium name="culmorum"/>
            <person name="King R."/>
        </authorList>
    </citation>
    <scope>NUCLEOTIDE SEQUENCE</scope>
</reference>
<feature type="transmembrane region" description="Helical" evidence="9">
    <location>
        <begin position="416"/>
        <end position="435"/>
    </location>
</feature>
<evidence type="ECO:0000313" key="12">
    <source>
        <dbReference type="Proteomes" id="UP001153620"/>
    </source>
</evidence>
<feature type="transmembrane region" description="Helical" evidence="9">
    <location>
        <begin position="360"/>
        <end position="378"/>
    </location>
</feature>
<dbReference type="PANTHER" id="PTHR42643:SF30">
    <property type="entry name" value="IONOTROPIC RECEPTOR 40A-RELATED"/>
    <property type="match status" value="1"/>
</dbReference>
<keyword evidence="2" id="KW-1003">Cell membrane</keyword>
<evidence type="ECO:0000256" key="7">
    <source>
        <dbReference type="ARBA" id="ARBA00023180"/>
    </source>
</evidence>
<keyword evidence="12" id="KW-1185">Reference proteome</keyword>
<keyword evidence="4 9" id="KW-1133">Transmembrane helix</keyword>
<keyword evidence="3 9" id="KW-0812">Transmembrane</keyword>
<evidence type="ECO:0000256" key="6">
    <source>
        <dbReference type="ARBA" id="ARBA00023170"/>
    </source>
</evidence>
<keyword evidence="7" id="KW-0325">Glycoprotein</keyword>
<organism evidence="11 12">
    <name type="scientific">Chironomus riparius</name>
    <dbReference type="NCBI Taxonomy" id="315576"/>
    <lineage>
        <taxon>Eukaryota</taxon>
        <taxon>Metazoa</taxon>
        <taxon>Ecdysozoa</taxon>
        <taxon>Arthropoda</taxon>
        <taxon>Hexapoda</taxon>
        <taxon>Insecta</taxon>
        <taxon>Pterygota</taxon>
        <taxon>Neoptera</taxon>
        <taxon>Endopterygota</taxon>
        <taxon>Diptera</taxon>
        <taxon>Nematocera</taxon>
        <taxon>Chironomoidea</taxon>
        <taxon>Chironomidae</taxon>
        <taxon>Chironominae</taxon>
        <taxon>Chironomus</taxon>
    </lineage>
</organism>
<feature type="compositionally biased region" description="Low complexity" evidence="8">
    <location>
        <begin position="698"/>
        <end position="716"/>
    </location>
</feature>
<dbReference type="EMBL" id="OU895880">
    <property type="protein sequence ID" value="CAG9811730.1"/>
    <property type="molecule type" value="Genomic_DNA"/>
</dbReference>
<accession>A0A9N9WZ33</accession>
<dbReference type="PANTHER" id="PTHR42643">
    <property type="entry name" value="IONOTROPIC RECEPTOR 20A-RELATED"/>
    <property type="match status" value="1"/>
</dbReference>
<evidence type="ECO:0000313" key="11">
    <source>
        <dbReference type="EMBL" id="CAG9811730.1"/>
    </source>
</evidence>
<feature type="transmembrane region" description="Helical" evidence="9">
    <location>
        <begin position="604"/>
        <end position="626"/>
    </location>
</feature>
<keyword evidence="6" id="KW-0675">Receptor</keyword>
<keyword evidence="5 9" id="KW-0472">Membrane</keyword>
<dbReference type="OrthoDB" id="7791314at2759"/>
<reference evidence="11" key="1">
    <citation type="submission" date="2022-01" db="EMBL/GenBank/DDBJ databases">
        <authorList>
            <person name="King R."/>
        </authorList>
    </citation>
    <scope>NUCLEOTIDE SEQUENCE</scope>
</reference>
<keyword evidence="10" id="KW-0732">Signal</keyword>
<evidence type="ECO:0000256" key="3">
    <source>
        <dbReference type="ARBA" id="ARBA00022692"/>
    </source>
</evidence>
<evidence type="ECO:0000256" key="9">
    <source>
        <dbReference type="SAM" id="Phobius"/>
    </source>
</evidence>
<evidence type="ECO:0000256" key="1">
    <source>
        <dbReference type="ARBA" id="ARBA00004651"/>
    </source>
</evidence>
<proteinExistence type="predicted"/>
<sequence>MKNKVLTSILIFLMTLSPLSCTWEWSFLGFLDPLSSSYSSSNNGRYNRYINRYNNGQGYYNGRYNNNNYVRRNGLNYGLSFFNFPTANNRYNNRYNGRLGNGYKRRYSSEDYYGNYYYDPVRRTDYSFYYYDFDNFNRKDLIQSQYTNPIRILVYCQNSTTMDISRLKTDLVSPPYYYFIIYDDELKLFTFENRNNLKICHEVQQLVQINEFSIKSQDWINKSIFPKKYLNFHGCEMKLGVFYTANNFLRLVDDHGNIISITSNVDGPLGNFMNDVAERLNFSITYVACLSRNCYDIVKIYYLYNVIHTTTLDGYSFGNKASSKWNNIMLNIQCSPQLYVPPGDLYTSFEKIVLPFDSETWISIGITLLVAILTTFVIRRTKFQRLFSSASKHSSFFDIYCIVFGIGQTKQPYRNFGRIILTSFVLWCLVIRTAYQGKLFEFTTSAIRKPEMKTLEEVESGNVVLYIPNDASEGMLNYISGIIDLDIAMIPINEYTALYFDNLTNPSFPGAILTCDVEHSLNTYYIQAPIPKRFVPIPITKSYYAVGFAYSNLWNERLNEIIEGLITGGIINFHLDKYTKSKWNLMGQKSESEKVVLSLSHLGFGFQICFFALFAAFLVFCVELAVKRRFENPKISISTNEHVKVETENVLVVAASGVLRKDSSKALSQMPEFRSSEPVILGSIQDEGLINSKNRTTENNPAEPENELLPDLTLME</sequence>
<dbReference type="AlphaFoldDB" id="A0A9N9WZ33"/>